<dbReference type="EMBL" id="JACCBU010000001">
    <property type="protein sequence ID" value="NYE73177.1"/>
    <property type="molecule type" value="Genomic_DNA"/>
</dbReference>
<keyword evidence="1" id="KW-0560">Oxidoreductase</keyword>
<dbReference type="SUPFAM" id="SSF51679">
    <property type="entry name" value="Bacterial luciferase-like"/>
    <property type="match status" value="1"/>
</dbReference>
<organism evidence="3 4">
    <name type="scientific">Microlunatus parietis</name>
    <dbReference type="NCBI Taxonomy" id="682979"/>
    <lineage>
        <taxon>Bacteria</taxon>
        <taxon>Bacillati</taxon>
        <taxon>Actinomycetota</taxon>
        <taxon>Actinomycetes</taxon>
        <taxon>Propionibacteriales</taxon>
        <taxon>Propionibacteriaceae</taxon>
        <taxon>Microlunatus</taxon>
    </lineage>
</organism>
<dbReference type="PANTHER" id="PTHR43244">
    <property type="match status" value="1"/>
</dbReference>
<keyword evidence="4" id="KW-1185">Reference proteome</keyword>
<evidence type="ECO:0000259" key="2">
    <source>
        <dbReference type="Pfam" id="PF00296"/>
    </source>
</evidence>
<dbReference type="PANTHER" id="PTHR43244:SF1">
    <property type="entry name" value="5,10-METHYLENETETRAHYDROMETHANOPTERIN REDUCTASE"/>
    <property type="match status" value="1"/>
</dbReference>
<dbReference type="GO" id="GO:0016705">
    <property type="term" value="F:oxidoreductase activity, acting on paired donors, with incorporation or reduction of molecular oxygen"/>
    <property type="evidence" value="ECO:0007669"/>
    <property type="project" value="InterPro"/>
</dbReference>
<evidence type="ECO:0000313" key="3">
    <source>
        <dbReference type="EMBL" id="NYE73177.1"/>
    </source>
</evidence>
<keyword evidence="3" id="KW-0503">Monooxygenase</keyword>
<accession>A0A7Y9IAL0</accession>
<dbReference type="Pfam" id="PF00296">
    <property type="entry name" value="Bac_luciferase"/>
    <property type="match status" value="1"/>
</dbReference>
<dbReference type="AlphaFoldDB" id="A0A7Y9IAL0"/>
<dbReference type="InterPro" id="IPR050564">
    <property type="entry name" value="F420-G6PD/mer"/>
</dbReference>
<proteinExistence type="predicted"/>
<protein>
    <submittedName>
        <fullName evidence="3">Alkanesulfonate monooxygenase SsuD/methylene tetrahydromethanopterin reductase-like flavin-dependent oxidoreductase (Luciferase family)</fullName>
    </submittedName>
</protein>
<dbReference type="InterPro" id="IPR036661">
    <property type="entry name" value="Luciferase-like_sf"/>
</dbReference>
<dbReference type="InterPro" id="IPR011251">
    <property type="entry name" value="Luciferase-like_dom"/>
</dbReference>
<dbReference type="RefSeq" id="WP_179754477.1">
    <property type="nucleotide sequence ID" value="NZ_JACCBU010000001.1"/>
</dbReference>
<sequence>MTTDLPKLGLAFVPTLPPERFRPLAATAEEAGLDELWMWEDCFKESGVAGSAIALGATERITVALGLMPAPLRNVALTAMEIATLDRAFPGRFLPGIGHGVQSWMGQVGGRVGSPLTLLREYALALRALLDGEEVSTDGRYVKLDQVKLDWPPQRRVPLLLGGTGPKSLALCGELGDGTMLASPLSVEEVGTAAKVIKNAAASDDHPIVASLIVTTGAGAQERLDAEMPRWHREPSPELGAAGDASAIADAVRQLAAVGCTSVVFQPTEDEPDLDGLVRFLGQEVKPLL</sequence>
<feature type="domain" description="Luciferase-like" evidence="2">
    <location>
        <begin position="17"/>
        <end position="231"/>
    </location>
</feature>
<gene>
    <name evidence="3" type="ORF">BKA15_004506</name>
</gene>
<evidence type="ECO:0000256" key="1">
    <source>
        <dbReference type="ARBA" id="ARBA00023002"/>
    </source>
</evidence>
<dbReference type="CDD" id="cd01097">
    <property type="entry name" value="Tetrahydromethanopterin_reductase"/>
    <property type="match status" value="1"/>
</dbReference>
<dbReference type="Proteomes" id="UP000569914">
    <property type="component" value="Unassembled WGS sequence"/>
</dbReference>
<reference evidence="3 4" key="1">
    <citation type="submission" date="2020-07" db="EMBL/GenBank/DDBJ databases">
        <title>Sequencing the genomes of 1000 actinobacteria strains.</title>
        <authorList>
            <person name="Klenk H.-P."/>
        </authorList>
    </citation>
    <scope>NUCLEOTIDE SEQUENCE [LARGE SCALE GENOMIC DNA]</scope>
    <source>
        <strain evidence="3 4">DSM 22083</strain>
    </source>
</reference>
<dbReference type="GO" id="GO:0004497">
    <property type="term" value="F:monooxygenase activity"/>
    <property type="evidence" value="ECO:0007669"/>
    <property type="project" value="UniProtKB-KW"/>
</dbReference>
<name>A0A7Y9IAL0_9ACTN</name>
<comment type="caution">
    <text evidence="3">The sequence shown here is derived from an EMBL/GenBank/DDBJ whole genome shotgun (WGS) entry which is preliminary data.</text>
</comment>
<dbReference type="Gene3D" id="3.20.20.30">
    <property type="entry name" value="Luciferase-like domain"/>
    <property type="match status" value="1"/>
</dbReference>
<evidence type="ECO:0000313" key="4">
    <source>
        <dbReference type="Proteomes" id="UP000569914"/>
    </source>
</evidence>